<feature type="transmembrane region" description="Helical" evidence="1">
    <location>
        <begin position="12"/>
        <end position="34"/>
    </location>
</feature>
<name>A0A840SHS1_9SPIR</name>
<feature type="transmembrane region" description="Helical" evidence="1">
    <location>
        <begin position="182"/>
        <end position="200"/>
    </location>
</feature>
<dbReference type="AlphaFoldDB" id="A0A840SHS1"/>
<keyword evidence="1" id="KW-0812">Transmembrane</keyword>
<accession>A0A840SHS1</accession>
<evidence type="ECO:0000313" key="2">
    <source>
        <dbReference type="EMBL" id="MBB5219698.1"/>
    </source>
</evidence>
<proteinExistence type="predicted"/>
<feature type="transmembrane region" description="Helical" evidence="1">
    <location>
        <begin position="113"/>
        <end position="138"/>
    </location>
</feature>
<feature type="transmembrane region" description="Helical" evidence="1">
    <location>
        <begin position="82"/>
        <end position="101"/>
    </location>
</feature>
<feature type="transmembrane region" description="Helical" evidence="1">
    <location>
        <begin position="46"/>
        <end position="70"/>
    </location>
</feature>
<evidence type="ECO:0000313" key="3">
    <source>
        <dbReference type="Proteomes" id="UP000578697"/>
    </source>
</evidence>
<dbReference type="EMBL" id="JACHFR010000003">
    <property type="protein sequence ID" value="MBB5219698.1"/>
    <property type="molecule type" value="Genomic_DNA"/>
</dbReference>
<organism evidence="2 3">
    <name type="scientific">Treponema rectale</name>
    <dbReference type="NCBI Taxonomy" id="744512"/>
    <lineage>
        <taxon>Bacteria</taxon>
        <taxon>Pseudomonadati</taxon>
        <taxon>Spirochaetota</taxon>
        <taxon>Spirochaetia</taxon>
        <taxon>Spirochaetales</taxon>
        <taxon>Treponemataceae</taxon>
        <taxon>Treponema</taxon>
    </lineage>
</organism>
<evidence type="ECO:0000256" key="1">
    <source>
        <dbReference type="SAM" id="Phobius"/>
    </source>
</evidence>
<dbReference type="RefSeq" id="WP_184653112.1">
    <property type="nucleotide sequence ID" value="NZ_JACHFR010000003.1"/>
</dbReference>
<reference evidence="2 3" key="1">
    <citation type="submission" date="2020-08" db="EMBL/GenBank/DDBJ databases">
        <title>Genomic Encyclopedia of Type Strains, Phase IV (KMG-IV): sequencing the most valuable type-strain genomes for metagenomic binning, comparative biology and taxonomic classification.</title>
        <authorList>
            <person name="Goeker M."/>
        </authorList>
    </citation>
    <scope>NUCLEOTIDE SEQUENCE [LARGE SCALE GENOMIC DNA]</scope>
    <source>
        <strain evidence="2 3">DSM 103679</strain>
    </source>
</reference>
<keyword evidence="1" id="KW-1133">Transmembrane helix</keyword>
<sequence>MTLHFESAGRKRLLFFVLSIVCGLLDYIICDLVAWANHLPLFCDTIFIMALSFLVGPWWGVLAGFFYHLIDFALNRTLELGHIFMLCHFLAALTAGYYKIYFMKNTDTPAVTFIKLVILSIVMMLVMSVSGGIIGYILSNIEAYTEASSQTDFLTFLWQNKFHSKILLQIAVRIPVNIADRFICVFAAWGVFLLTNIFPARSGSLH</sequence>
<dbReference type="Gene3D" id="1.10.1760.20">
    <property type="match status" value="1"/>
</dbReference>
<protein>
    <submittedName>
        <fullName evidence="2">Uncharacterized protein</fullName>
    </submittedName>
</protein>
<gene>
    <name evidence="2" type="ORF">HNP77_002080</name>
</gene>
<dbReference type="Proteomes" id="UP000578697">
    <property type="component" value="Unassembled WGS sequence"/>
</dbReference>
<keyword evidence="3" id="KW-1185">Reference proteome</keyword>
<comment type="caution">
    <text evidence="2">The sequence shown here is derived from an EMBL/GenBank/DDBJ whole genome shotgun (WGS) entry which is preliminary data.</text>
</comment>
<keyword evidence="1" id="KW-0472">Membrane</keyword>